<feature type="transmembrane region" description="Helical" evidence="5">
    <location>
        <begin position="209"/>
        <end position="229"/>
    </location>
</feature>
<dbReference type="SUPFAM" id="SSF103473">
    <property type="entry name" value="MFS general substrate transporter"/>
    <property type="match status" value="1"/>
</dbReference>
<sequence length="361" mass="40685">MCVQSMRMASRWQLFWLLFVSYVFSVYFRKLFSLLLPFIVHDVGLTKDEIGMTQSFTQFGAFAIGKLLFGVASDLVNPSLIVVLGMIGIIISTYTMAISTALWQFLLSGAINGFLQGSGWPSTVKIVRQASFAHSQPFCANAQFQIFTAEEFGRMFTILACTNNVAGFVGPFTLLLPWRQITFVAEILSDVFDLSNPTFIFHYIKSDSLRVSIAATLATVYVAFMWSVVRRSYHYDSNDSSADQSKQQSENNKKTIAKHQNSSFSWRVLLQSEVVWLTAMFYAFTMTSRAIAETWIPIYVSESASEADALQASFVFETGGEIRRIRSSSELLVDHLCAANEIYLVMKFLALKFLQCIPFVF</sequence>
<evidence type="ECO:0008006" key="8">
    <source>
        <dbReference type="Google" id="ProtNLM"/>
    </source>
</evidence>
<dbReference type="EMBL" id="UYRR01033617">
    <property type="protein sequence ID" value="VDK59189.1"/>
    <property type="molecule type" value="Genomic_DNA"/>
</dbReference>
<accession>A0A3P6RFC2</accession>
<dbReference type="PANTHER" id="PTHR43826">
    <property type="entry name" value="GLUCOSE-6-PHOSPHATE EXCHANGER SLC37A4"/>
    <property type="match status" value="1"/>
</dbReference>
<dbReference type="Pfam" id="PF07690">
    <property type="entry name" value="MFS_1"/>
    <property type="match status" value="1"/>
</dbReference>
<feature type="transmembrane region" description="Helical" evidence="5">
    <location>
        <begin position="80"/>
        <end position="106"/>
    </location>
</feature>
<reference evidence="6 7" key="1">
    <citation type="submission" date="2018-11" db="EMBL/GenBank/DDBJ databases">
        <authorList>
            <consortium name="Pathogen Informatics"/>
        </authorList>
    </citation>
    <scope>NUCLEOTIDE SEQUENCE [LARGE SCALE GENOMIC DNA]</scope>
</reference>
<evidence type="ECO:0000256" key="5">
    <source>
        <dbReference type="SAM" id="Phobius"/>
    </source>
</evidence>
<organism evidence="6 7">
    <name type="scientific">Anisakis simplex</name>
    <name type="common">Herring worm</name>
    <dbReference type="NCBI Taxonomy" id="6269"/>
    <lineage>
        <taxon>Eukaryota</taxon>
        <taxon>Metazoa</taxon>
        <taxon>Ecdysozoa</taxon>
        <taxon>Nematoda</taxon>
        <taxon>Chromadorea</taxon>
        <taxon>Rhabditida</taxon>
        <taxon>Spirurina</taxon>
        <taxon>Ascaridomorpha</taxon>
        <taxon>Ascaridoidea</taxon>
        <taxon>Anisakidae</taxon>
        <taxon>Anisakis</taxon>
        <taxon>Anisakis simplex complex</taxon>
    </lineage>
</organism>
<protein>
    <recommendedName>
        <fullName evidence="8">Major facilitator superfamily (MFS) profile domain-containing protein</fullName>
    </recommendedName>
</protein>
<keyword evidence="3 5" id="KW-1133">Transmembrane helix</keyword>
<name>A0A3P6RFC2_ANISI</name>
<evidence type="ECO:0000313" key="6">
    <source>
        <dbReference type="EMBL" id="VDK59189.1"/>
    </source>
</evidence>
<gene>
    <name evidence="6" type="ORF">ASIM_LOCUS16980</name>
</gene>
<keyword evidence="2 5" id="KW-0812">Transmembrane</keyword>
<comment type="subcellular location">
    <subcellularLocation>
        <location evidence="1">Endomembrane system</location>
        <topology evidence="1">Multi-pass membrane protein</topology>
    </subcellularLocation>
</comment>
<dbReference type="Proteomes" id="UP000267096">
    <property type="component" value="Unassembled WGS sequence"/>
</dbReference>
<dbReference type="GO" id="GO:0061513">
    <property type="term" value="F:glucose 6-phosphate:phosphate antiporter activity"/>
    <property type="evidence" value="ECO:0007669"/>
    <property type="project" value="TreeGrafter"/>
</dbReference>
<keyword evidence="7" id="KW-1185">Reference proteome</keyword>
<feature type="transmembrane region" description="Helical" evidence="5">
    <location>
        <begin position="12"/>
        <end position="28"/>
    </location>
</feature>
<evidence type="ECO:0000256" key="2">
    <source>
        <dbReference type="ARBA" id="ARBA00022692"/>
    </source>
</evidence>
<dbReference type="GO" id="GO:0005789">
    <property type="term" value="C:endoplasmic reticulum membrane"/>
    <property type="evidence" value="ECO:0007669"/>
    <property type="project" value="TreeGrafter"/>
</dbReference>
<feature type="transmembrane region" description="Helical" evidence="5">
    <location>
        <begin position="264"/>
        <end position="284"/>
    </location>
</feature>
<dbReference type="GO" id="GO:0035435">
    <property type="term" value="P:phosphate ion transmembrane transport"/>
    <property type="evidence" value="ECO:0007669"/>
    <property type="project" value="TreeGrafter"/>
</dbReference>
<dbReference type="PANTHER" id="PTHR43826:SF3">
    <property type="entry name" value="GLUCOSE-6-PHOSPHATE EXCHANGER SLC37A4"/>
    <property type="match status" value="1"/>
</dbReference>
<dbReference type="AlphaFoldDB" id="A0A3P6RFC2"/>
<dbReference type="InterPro" id="IPR036259">
    <property type="entry name" value="MFS_trans_sf"/>
</dbReference>
<dbReference type="OrthoDB" id="5840375at2759"/>
<evidence type="ECO:0000313" key="7">
    <source>
        <dbReference type="Proteomes" id="UP000267096"/>
    </source>
</evidence>
<evidence type="ECO:0000256" key="3">
    <source>
        <dbReference type="ARBA" id="ARBA00022989"/>
    </source>
</evidence>
<evidence type="ECO:0000256" key="4">
    <source>
        <dbReference type="ARBA" id="ARBA00023136"/>
    </source>
</evidence>
<dbReference type="InterPro" id="IPR011701">
    <property type="entry name" value="MFS"/>
</dbReference>
<dbReference type="InterPro" id="IPR051337">
    <property type="entry name" value="OPA_Antiporter"/>
</dbReference>
<evidence type="ECO:0000256" key="1">
    <source>
        <dbReference type="ARBA" id="ARBA00004127"/>
    </source>
</evidence>
<proteinExistence type="predicted"/>
<keyword evidence="4 5" id="KW-0472">Membrane</keyword>
<dbReference type="Gene3D" id="1.20.1250.20">
    <property type="entry name" value="MFS general substrate transporter like domains"/>
    <property type="match status" value="1"/>
</dbReference>